<dbReference type="Proteomes" id="UP000275137">
    <property type="component" value="Unassembled WGS sequence"/>
</dbReference>
<evidence type="ECO:0000313" key="1">
    <source>
        <dbReference type="EMBL" id="ROH88139.1"/>
    </source>
</evidence>
<dbReference type="RefSeq" id="WP_123236133.1">
    <property type="nucleotide sequence ID" value="NZ_RJVP01000001.1"/>
</dbReference>
<reference evidence="1 2" key="1">
    <citation type="submission" date="2018-10" db="EMBL/GenBank/DDBJ databases">
        <authorList>
            <person name="Chen W.-M."/>
        </authorList>
    </citation>
    <scope>NUCLEOTIDE SEQUENCE [LARGE SCALE GENOMIC DNA]</scope>
    <source>
        <strain evidence="1 2">H-5</strain>
    </source>
</reference>
<accession>A0A3N0V5V3</accession>
<evidence type="ECO:0000313" key="2">
    <source>
        <dbReference type="Proteomes" id="UP000275137"/>
    </source>
</evidence>
<sequence length="64" mass="7170">MQAMLHPVDNSRLTDLRSQLIAEQHAATALIELALMKESKLKESNDQAERQRLVSSITAFCDCV</sequence>
<protein>
    <submittedName>
        <fullName evidence="1">Uncharacterized protein</fullName>
    </submittedName>
</protein>
<dbReference type="AlphaFoldDB" id="A0A3N0V5V3"/>
<gene>
    <name evidence="1" type="ORF">ED236_01295</name>
</gene>
<dbReference type="EMBL" id="RJVP01000001">
    <property type="protein sequence ID" value="ROH88139.1"/>
    <property type="molecule type" value="Genomic_DNA"/>
</dbReference>
<comment type="caution">
    <text evidence="1">The sequence shown here is derived from an EMBL/GenBank/DDBJ whole genome shotgun (WGS) entry which is preliminary data.</text>
</comment>
<organism evidence="1 2">
    <name type="scientific">Pseudomethylobacillus aquaticus</name>
    <dbReference type="NCBI Taxonomy" id="2676064"/>
    <lineage>
        <taxon>Bacteria</taxon>
        <taxon>Pseudomonadati</taxon>
        <taxon>Pseudomonadota</taxon>
        <taxon>Betaproteobacteria</taxon>
        <taxon>Nitrosomonadales</taxon>
        <taxon>Methylophilaceae</taxon>
        <taxon>Pseudomethylobacillus</taxon>
    </lineage>
</organism>
<name>A0A3N0V5V3_9PROT</name>
<keyword evidence="2" id="KW-1185">Reference proteome</keyword>
<proteinExistence type="predicted"/>